<evidence type="ECO:0000313" key="2">
    <source>
        <dbReference type="Proteomes" id="UP000233556"/>
    </source>
</evidence>
<protein>
    <submittedName>
        <fullName evidence="1">Uncharacterized protein</fullName>
    </submittedName>
</protein>
<reference evidence="2" key="2">
    <citation type="submission" date="2017-12" db="EMBL/GenBank/DDBJ databases">
        <title>Genome sequence of the Bar-tailed Godwit (Limosa lapponica baueri).</title>
        <authorList>
            <person name="Lima N.C.B."/>
            <person name="Parody-Merino A.M."/>
            <person name="Battley P.F."/>
            <person name="Fidler A.E."/>
            <person name="Prosdocimi F."/>
        </authorList>
    </citation>
    <scope>NUCLEOTIDE SEQUENCE [LARGE SCALE GENOMIC DNA]</scope>
</reference>
<keyword evidence="2" id="KW-1185">Reference proteome</keyword>
<sequence>MPFRGAWTSLKSGLVNLMRFNKVKCKVLHMGRGNPQCQYRLGDEGIDCSPAEKDLLERVQSRATKMISMMEHLYYEDRLSVSPHEPRVVQPGEGFGAFQYLKGAYKKDGDTLFSRTCCDWTRSNAFKLKGADLD</sequence>
<dbReference type="EMBL" id="KZ505671">
    <property type="protein sequence ID" value="PKU47716.1"/>
    <property type="molecule type" value="Genomic_DNA"/>
</dbReference>
<evidence type="ECO:0000313" key="1">
    <source>
        <dbReference type="EMBL" id="PKU47716.1"/>
    </source>
</evidence>
<dbReference type="OrthoDB" id="187617at2759"/>
<name>A0A2I0UNT4_LIMLA</name>
<accession>A0A2I0UNT4</accession>
<proteinExistence type="predicted"/>
<organism evidence="1 2">
    <name type="scientific">Limosa lapponica baueri</name>
    <dbReference type="NCBI Taxonomy" id="1758121"/>
    <lineage>
        <taxon>Eukaryota</taxon>
        <taxon>Metazoa</taxon>
        <taxon>Chordata</taxon>
        <taxon>Craniata</taxon>
        <taxon>Vertebrata</taxon>
        <taxon>Euteleostomi</taxon>
        <taxon>Archelosauria</taxon>
        <taxon>Archosauria</taxon>
        <taxon>Dinosauria</taxon>
        <taxon>Saurischia</taxon>
        <taxon>Theropoda</taxon>
        <taxon>Coelurosauria</taxon>
        <taxon>Aves</taxon>
        <taxon>Neognathae</taxon>
        <taxon>Neoaves</taxon>
        <taxon>Charadriiformes</taxon>
        <taxon>Scolopacidae</taxon>
        <taxon>Limosa</taxon>
    </lineage>
</organism>
<dbReference type="Proteomes" id="UP000233556">
    <property type="component" value="Unassembled WGS sequence"/>
</dbReference>
<gene>
    <name evidence="1" type="ORF">llap_1996</name>
</gene>
<dbReference type="AlphaFoldDB" id="A0A2I0UNT4"/>
<reference evidence="2" key="1">
    <citation type="submission" date="2017-11" db="EMBL/GenBank/DDBJ databases">
        <authorList>
            <person name="Lima N.C."/>
            <person name="Parody-Merino A.M."/>
            <person name="Battley P.F."/>
            <person name="Fidler A.E."/>
            <person name="Prosdocimi F."/>
        </authorList>
    </citation>
    <scope>NUCLEOTIDE SEQUENCE [LARGE SCALE GENOMIC DNA]</scope>
</reference>